<evidence type="ECO:0000313" key="12">
    <source>
        <dbReference type="Proteomes" id="UP000272942"/>
    </source>
</evidence>
<dbReference type="WBParaSite" id="ECPE_0000859101-mRNA-1">
    <property type="protein sequence ID" value="ECPE_0000859101-mRNA-1"/>
    <property type="gene ID" value="ECPE_0000859101"/>
</dbReference>
<dbReference type="OrthoDB" id="9973935at2759"/>
<evidence type="ECO:0000256" key="5">
    <source>
        <dbReference type="ARBA" id="ARBA00022777"/>
    </source>
</evidence>
<dbReference type="EMBL" id="UZAN01046154">
    <property type="protein sequence ID" value="VDP83786.1"/>
    <property type="molecule type" value="Genomic_DNA"/>
</dbReference>
<dbReference type="AlphaFoldDB" id="A0A183ANN0"/>
<evidence type="ECO:0000256" key="2">
    <source>
        <dbReference type="ARBA" id="ARBA00006219"/>
    </source>
</evidence>
<dbReference type="GO" id="GO:0047992">
    <property type="term" value="F:hydroxylysine kinase activity"/>
    <property type="evidence" value="ECO:0007669"/>
    <property type="project" value="UniProtKB-EC"/>
</dbReference>
<evidence type="ECO:0000256" key="1">
    <source>
        <dbReference type="ARBA" id="ARBA00004496"/>
    </source>
</evidence>
<dbReference type="Pfam" id="PF01636">
    <property type="entry name" value="APH"/>
    <property type="match status" value="1"/>
</dbReference>
<dbReference type="SUPFAM" id="SSF56112">
    <property type="entry name" value="Protein kinase-like (PK-like)"/>
    <property type="match status" value="1"/>
</dbReference>
<keyword evidence="3" id="KW-0963">Cytoplasm</keyword>
<dbReference type="Gene3D" id="3.90.1200.10">
    <property type="match status" value="1"/>
</dbReference>
<evidence type="ECO:0000259" key="10">
    <source>
        <dbReference type="Pfam" id="PF01636"/>
    </source>
</evidence>
<keyword evidence="12" id="KW-1185">Reference proteome</keyword>
<dbReference type="PANTHER" id="PTHR21064">
    <property type="entry name" value="AMINOGLYCOSIDE PHOSPHOTRANSFERASE DOMAIN-CONTAINING PROTEIN-RELATED"/>
    <property type="match status" value="1"/>
</dbReference>
<dbReference type="InterPro" id="IPR050249">
    <property type="entry name" value="Pseudomonas-type_ThrB"/>
</dbReference>
<dbReference type="PANTHER" id="PTHR21064:SF1">
    <property type="entry name" value="HYDROXYLYSINE KINASE"/>
    <property type="match status" value="1"/>
</dbReference>
<reference evidence="13" key="1">
    <citation type="submission" date="2016-06" db="UniProtKB">
        <authorList>
            <consortium name="WormBaseParasite"/>
        </authorList>
    </citation>
    <scope>IDENTIFICATION</scope>
</reference>
<name>A0A183ANN0_9TREM</name>
<proteinExistence type="inferred from homology"/>
<comment type="function">
    <text evidence="7">Catalyzes the GTP-dependent phosphorylation of 5-hydroxy-L-lysine.</text>
</comment>
<reference evidence="11 12" key="2">
    <citation type="submission" date="2018-11" db="EMBL/GenBank/DDBJ databases">
        <authorList>
            <consortium name="Pathogen Informatics"/>
        </authorList>
    </citation>
    <scope>NUCLEOTIDE SEQUENCE [LARGE SCALE GENOMIC DNA]</scope>
    <source>
        <strain evidence="11 12">Egypt</strain>
    </source>
</reference>
<comment type="similarity">
    <text evidence="2">Belongs to the aminoglycoside phosphotransferase family.</text>
</comment>
<feature type="domain" description="Aminoglycoside phosphotransferase" evidence="10">
    <location>
        <begin position="31"/>
        <end position="210"/>
    </location>
</feature>
<evidence type="ECO:0000256" key="6">
    <source>
        <dbReference type="ARBA" id="ARBA00036820"/>
    </source>
</evidence>
<dbReference type="EC" id="2.7.1.81" evidence="8"/>
<dbReference type="InterPro" id="IPR011009">
    <property type="entry name" value="Kinase-like_dom_sf"/>
</dbReference>
<keyword evidence="4" id="KW-0808">Transferase</keyword>
<evidence type="ECO:0000256" key="7">
    <source>
        <dbReference type="ARBA" id="ARBA00037368"/>
    </source>
</evidence>
<comment type="catalytic activity">
    <reaction evidence="6">
        <text>(5R)-5-hydroxy-L-lysine + GTP = (5R)-5-phosphooxy-L-lysine + GDP + H(+)</text>
        <dbReference type="Rhea" id="RHEA:19049"/>
        <dbReference type="ChEBI" id="CHEBI:15378"/>
        <dbReference type="ChEBI" id="CHEBI:37565"/>
        <dbReference type="ChEBI" id="CHEBI:57882"/>
        <dbReference type="ChEBI" id="CHEBI:58189"/>
        <dbReference type="ChEBI" id="CHEBI:58357"/>
        <dbReference type="EC" id="2.7.1.81"/>
    </reaction>
</comment>
<dbReference type="GO" id="GO:0005737">
    <property type="term" value="C:cytoplasm"/>
    <property type="evidence" value="ECO:0007669"/>
    <property type="project" value="UniProtKB-SubCell"/>
</dbReference>
<keyword evidence="5" id="KW-0418">Kinase</keyword>
<evidence type="ECO:0000256" key="3">
    <source>
        <dbReference type="ARBA" id="ARBA00022490"/>
    </source>
</evidence>
<sequence>MLSLNEARIPVQIPLISTGGERIVCIQLPTSEKGTGLRTHFVRLLRYLTGETWDSAIPLTDNQYFALGQQTASLQHALRKIVTQLDSPIEEHDWVLINAPKQLDRINIFANRHQHELVQDVLMRFKTEYAPRLSGSVNKWSSSVEDEEFPITLIHGDLNNFNILLQSKEENESQKAVSYGFLDWEDAAISRRSYDLAILLMYMLCAENPQERDVIRLGSVIMAGFQDQATRDGWPLTVSELNALTTFTAARFAQSLTNAEYTYRVQCPGNDYVLLTEKQGGWSKLQDLWITRKMEYQTAWSRSDLNI</sequence>
<evidence type="ECO:0000313" key="13">
    <source>
        <dbReference type="WBParaSite" id="ECPE_0000859101-mRNA-1"/>
    </source>
</evidence>
<evidence type="ECO:0000313" key="11">
    <source>
        <dbReference type="EMBL" id="VDP83786.1"/>
    </source>
</evidence>
<comment type="subcellular location">
    <subcellularLocation>
        <location evidence="1">Cytoplasm</location>
    </subcellularLocation>
</comment>
<protein>
    <recommendedName>
        <fullName evidence="9">Hydroxylysine kinase</fullName>
        <ecNumber evidence="8">2.7.1.81</ecNumber>
    </recommendedName>
</protein>
<dbReference type="InterPro" id="IPR002575">
    <property type="entry name" value="Aminoglycoside_PTrfase"/>
</dbReference>
<evidence type="ECO:0000256" key="8">
    <source>
        <dbReference type="ARBA" id="ARBA00038873"/>
    </source>
</evidence>
<organism evidence="13">
    <name type="scientific">Echinostoma caproni</name>
    <dbReference type="NCBI Taxonomy" id="27848"/>
    <lineage>
        <taxon>Eukaryota</taxon>
        <taxon>Metazoa</taxon>
        <taxon>Spiralia</taxon>
        <taxon>Lophotrochozoa</taxon>
        <taxon>Platyhelminthes</taxon>
        <taxon>Trematoda</taxon>
        <taxon>Digenea</taxon>
        <taxon>Plagiorchiida</taxon>
        <taxon>Echinostomata</taxon>
        <taxon>Echinostomatoidea</taxon>
        <taxon>Echinostomatidae</taxon>
        <taxon>Echinostoma</taxon>
    </lineage>
</organism>
<evidence type="ECO:0000256" key="9">
    <source>
        <dbReference type="ARBA" id="ARBA00040505"/>
    </source>
</evidence>
<gene>
    <name evidence="11" type="ORF">ECPE_LOCUS8565</name>
</gene>
<dbReference type="Proteomes" id="UP000272942">
    <property type="component" value="Unassembled WGS sequence"/>
</dbReference>
<accession>A0A183ANN0</accession>
<evidence type="ECO:0000256" key="4">
    <source>
        <dbReference type="ARBA" id="ARBA00022679"/>
    </source>
</evidence>